<sequence length="196" mass="21586">MSTITREPVTHNLKIWPEYFAAVRDGLKRAELRWNDREYQAGDTLDLCEWDPNEEAFTGDFISVTVTHVAELGQWMPGYVLLSIDPPAPVSVPFAIHDEDFEKALSVLNDTLDDCGDSERGLLLALDKAGIEVRSDACRAALPQGADGNSPVIPDGWVLVPKEPTPDMLNAAWVSHGIYHASAYRTMLAAAPQQVK</sequence>
<dbReference type="Gene3D" id="2.30.130.30">
    <property type="entry name" value="Hypothetical protein"/>
    <property type="match status" value="1"/>
</dbReference>
<dbReference type="InterPro" id="IPR015947">
    <property type="entry name" value="PUA-like_sf"/>
</dbReference>
<protein>
    <submittedName>
        <fullName evidence="2">RNA-binding protein</fullName>
    </submittedName>
</protein>
<reference evidence="2 3" key="1">
    <citation type="submission" date="2019-03" db="EMBL/GenBank/DDBJ databases">
        <authorList>
            <consortium name="Pathogen Informatics"/>
        </authorList>
    </citation>
    <scope>NUCLEOTIDE SEQUENCE [LARGE SCALE GENOMIC DNA]</scope>
    <source>
        <strain evidence="2 3">NCTC12126</strain>
    </source>
</reference>
<dbReference type="Pfam" id="PF12961">
    <property type="entry name" value="DUF3850"/>
    <property type="match status" value="1"/>
</dbReference>
<organism evidence="2 3">
    <name type="scientific">Enterobacter cancerogenus</name>
    <dbReference type="NCBI Taxonomy" id="69218"/>
    <lineage>
        <taxon>Bacteria</taxon>
        <taxon>Pseudomonadati</taxon>
        <taxon>Pseudomonadota</taxon>
        <taxon>Gammaproteobacteria</taxon>
        <taxon>Enterobacterales</taxon>
        <taxon>Enterobacteriaceae</taxon>
        <taxon>Enterobacter</taxon>
        <taxon>Enterobacter cloacae complex</taxon>
    </lineage>
</organism>
<name>A0A484YCB7_9ENTR</name>
<gene>
    <name evidence="2" type="ORF">NCTC12126_03313</name>
</gene>
<dbReference type="Proteomes" id="UP000351155">
    <property type="component" value="Unassembled WGS sequence"/>
</dbReference>
<feature type="domain" description="DUF3850" evidence="1">
    <location>
        <begin position="10"/>
        <end position="84"/>
    </location>
</feature>
<evidence type="ECO:0000313" key="2">
    <source>
        <dbReference type="EMBL" id="VFS33762.1"/>
    </source>
</evidence>
<dbReference type="EMBL" id="CAADIW010000027">
    <property type="protein sequence ID" value="VFS33762.1"/>
    <property type="molecule type" value="Genomic_DNA"/>
</dbReference>
<evidence type="ECO:0000259" key="1">
    <source>
        <dbReference type="Pfam" id="PF12961"/>
    </source>
</evidence>
<dbReference type="AlphaFoldDB" id="A0A484YCB7"/>
<dbReference type="SUPFAM" id="SSF88697">
    <property type="entry name" value="PUA domain-like"/>
    <property type="match status" value="1"/>
</dbReference>
<evidence type="ECO:0000313" key="3">
    <source>
        <dbReference type="Proteomes" id="UP000351155"/>
    </source>
</evidence>
<proteinExistence type="predicted"/>
<accession>A0A484YCB7</accession>
<dbReference type="InterPro" id="IPR039440">
    <property type="entry name" value="DUF3850"/>
</dbReference>